<keyword evidence="2" id="KW-1185">Reference proteome</keyword>
<accession>A0A9Q0PYW2</accession>
<dbReference type="OrthoDB" id="1607633at2759"/>
<evidence type="ECO:0000313" key="1">
    <source>
        <dbReference type="EMBL" id="KAJ6696938.1"/>
    </source>
</evidence>
<evidence type="ECO:0000313" key="2">
    <source>
        <dbReference type="Proteomes" id="UP001151529"/>
    </source>
</evidence>
<organism evidence="1 2">
    <name type="scientific">Salix viminalis</name>
    <name type="common">Common osier</name>
    <name type="synonym">Basket willow</name>
    <dbReference type="NCBI Taxonomy" id="40686"/>
    <lineage>
        <taxon>Eukaryota</taxon>
        <taxon>Viridiplantae</taxon>
        <taxon>Streptophyta</taxon>
        <taxon>Embryophyta</taxon>
        <taxon>Tracheophyta</taxon>
        <taxon>Spermatophyta</taxon>
        <taxon>Magnoliopsida</taxon>
        <taxon>eudicotyledons</taxon>
        <taxon>Gunneridae</taxon>
        <taxon>Pentapetalae</taxon>
        <taxon>rosids</taxon>
        <taxon>fabids</taxon>
        <taxon>Malpighiales</taxon>
        <taxon>Salicaceae</taxon>
        <taxon>Saliceae</taxon>
        <taxon>Salix</taxon>
    </lineage>
</organism>
<reference evidence="1" key="2">
    <citation type="journal article" date="2023" name="Int. J. Mol. Sci.">
        <title>De Novo Assembly and Annotation of 11 Diverse Shrub Willow (Salix) Genomes Reveals Novel Gene Organization in Sex-Linked Regions.</title>
        <authorList>
            <person name="Hyden B."/>
            <person name="Feng K."/>
            <person name="Yates T.B."/>
            <person name="Jawdy S."/>
            <person name="Cereghino C."/>
            <person name="Smart L.B."/>
            <person name="Muchero W."/>
        </authorList>
    </citation>
    <scope>NUCLEOTIDE SEQUENCE [LARGE SCALE GENOMIC DNA]</scope>
    <source>
        <tissue evidence="1">Shoot tip</tissue>
    </source>
</reference>
<dbReference type="AlphaFoldDB" id="A0A9Q0PYW2"/>
<sequence length="159" mass="17775">MMEFGPVGFFIVWAGLKEVKFGDTRKSMISQRTSWSCELSWIETRLSVRKPVTSKGSGVCGMSSSTFEKALRLSLTDFETFRQVSVTRRKQKKAELKALLDATVVTFLLSLISPSFGDAFGGAIRNQDSSSHFTNELTIMDVGHGYYQKDLMKMNISHG</sequence>
<comment type="caution">
    <text evidence="1">The sequence shown here is derived from an EMBL/GenBank/DDBJ whole genome shotgun (WGS) entry which is preliminary data.</text>
</comment>
<dbReference type="Proteomes" id="UP001151529">
    <property type="component" value="Chromosome 19"/>
</dbReference>
<dbReference type="EMBL" id="JAPFFL010000010">
    <property type="protein sequence ID" value="KAJ6696938.1"/>
    <property type="molecule type" value="Genomic_DNA"/>
</dbReference>
<name>A0A9Q0PYW2_SALVM</name>
<proteinExistence type="predicted"/>
<reference evidence="1" key="1">
    <citation type="submission" date="2022-11" db="EMBL/GenBank/DDBJ databases">
        <authorList>
            <person name="Hyden B.L."/>
            <person name="Feng K."/>
            <person name="Yates T."/>
            <person name="Jawdy S."/>
            <person name="Smart L.B."/>
            <person name="Muchero W."/>
        </authorList>
    </citation>
    <scope>NUCLEOTIDE SEQUENCE</scope>
    <source>
        <tissue evidence="1">Shoot tip</tissue>
    </source>
</reference>
<protein>
    <submittedName>
        <fullName evidence="1">Uncharacterized protein</fullName>
    </submittedName>
</protein>
<gene>
    <name evidence="1" type="ORF">OIU85_003312</name>
</gene>